<evidence type="ECO:0000256" key="2">
    <source>
        <dbReference type="SAM" id="Phobius"/>
    </source>
</evidence>
<dbReference type="EMBL" id="MZGU01000004">
    <property type="protein sequence ID" value="PWB85780.1"/>
    <property type="molecule type" value="Genomic_DNA"/>
</dbReference>
<reference evidence="3 4" key="1">
    <citation type="submission" date="2017-03" db="EMBL/GenBank/DDBJ databases">
        <title>Genome sequence of Methanobrevibacter wosei.</title>
        <authorList>
            <person name="Poehlein A."/>
            <person name="Seedorf H."/>
            <person name="Daniel R."/>
        </authorList>
    </citation>
    <scope>NUCLEOTIDE SEQUENCE [LARGE SCALE GENOMIC DNA]</scope>
    <source>
        <strain evidence="3 4">DSM 11979</strain>
    </source>
</reference>
<protein>
    <submittedName>
        <fullName evidence="3">Uncharacterized protein</fullName>
    </submittedName>
</protein>
<evidence type="ECO:0000313" key="4">
    <source>
        <dbReference type="Proteomes" id="UP000245577"/>
    </source>
</evidence>
<feature type="transmembrane region" description="Helical" evidence="2">
    <location>
        <begin position="109"/>
        <end position="130"/>
    </location>
</feature>
<feature type="compositionally biased region" description="Polar residues" evidence="1">
    <location>
        <begin position="51"/>
        <end position="62"/>
    </location>
</feature>
<sequence length="236" mass="25199">MHNDKQKLLMIMRNLESDYRNGKISVEKYRYFRSKYEDKLNALDAKEATSRIRSMQGKSQPKNVDLRKRPTRDPKREEQDLVQKYIINPKKGDKNLSKKQKKPMDSSSFKLFAVLVLVIGFAVGIGFGVFTFDFGNMSVAAAEATVEDTAFPVDEINVTNTTDSNSSSESSDNDVDTSYYSSSESTDYSQDYNSGGSAGDGSGGSSGEGSAGDGSGGSSGSGSEGSSGGSAGDGSG</sequence>
<proteinExistence type="predicted"/>
<gene>
    <name evidence="3" type="ORF">MBBWO_06260</name>
</gene>
<keyword evidence="2" id="KW-0812">Transmembrane</keyword>
<name>A0A2U1S6R3_9EURY</name>
<feature type="region of interest" description="Disordered" evidence="1">
    <location>
        <begin position="49"/>
        <end position="78"/>
    </location>
</feature>
<evidence type="ECO:0000313" key="3">
    <source>
        <dbReference type="EMBL" id="PWB85780.1"/>
    </source>
</evidence>
<accession>A0A2U1S6R3</accession>
<evidence type="ECO:0000256" key="1">
    <source>
        <dbReference type="SAM" id="MobiDB-lite"/>
    </source>
</evidence>
<dbReference type="Proteomes" id="UP000245577">
    <property type="component" value="Unassembled WGS sequence"/>
</dbReference>
<keyword evidence="2" id="KW-0472">Membrane</keyword>
<organism evidence="3 4">
    <name type="scientific">Methanobrevibacter woesei</name>
    <dbReference type="NCBI Taxonomy" id="190976"/>
    <lineage>
        <taxon>Archaea</taxon>
        <taxon>Methanobacteriati</taxon>
        <taxon>Methanobacteriota</taxon>
        <taxon>Methanomada group</taxon>
        <taxon>Methanobacteria</taxon>
        <taxon>Methanobacteriales</taxon>
        <taxon>Methanobacteriaceae</taxon>
        <taxon>Methanobrevibacter</taxon>
    </lineage>
</organism>
<dbReference type="AlphaFoldDB" id="A0A2U1S6R3"/>
<dbReference type="OrthoDB" id="78072at2157"/>
<dbReference type="RefSeq" id="WP_116669431.1">
    <property type="nucleotide sequence ID" value="NZ_MZGU01000004.1"/>
</dbReference>
<keyword evidence="4" id="KW-1185">Reference proteome</keyword>
<keyword evidence="2" id="KW-1133">Transmembrane helix</keyword>
<feature type="compositionally biased region" description="Gly residues" evidence="1">
    <location>
        <begin position="196"/>
        <end position="236"/>
    </location>
</feature>
<comment type="caution">
    <text evidence="3">The sequence shown here is derived from an EMBL/GenBank/DDBJ whole genome shotgun (WGS) entry which is preliminary data.</text>
</comment>
<feature type="compositionally biased region" description="Low complexity" evidence="1">
    <location>
        <begin position="157"/>
        <end position="195"/>
    </location>
</feature>
<feature type="region of interest" description="Disordered" evidence="1">
    <location>
        <begin position="157"/>
        <end position="236"/>
    </location>
</feature>
<feature type="compositionally biased region" description="Basic and acidic residues" evidence="1">
    <location>
        <begin position="64"/>
        <end position="78"/>
    </location>
</feature>